<name>A0ACC0F3C1_9ERIC</name>
<organism evidence="1 2">
    <name type="scientific">Camellia lanceoleosa</name>
    <dbReference type="NCBI Taxonomy" id="1840588"/>
    <lineage>
        <taxon>Eukaryota</taxon>
        <taxon>Viridiplantae</taxon>
        <taxon>Streptophyta</taxon>
        <taxon>Embryophyta</taxon>
        <taxon>Tracheophyta</taxon>
        <taxon>Spermatophyta</taxon>
        <taxon>Magnoliopsida</taxon>
        <taxon>eudicotyledons</taxon>
        <taxon>Gunneridae</taxon>
        <taxon>Pentapetalae</taxon>
        <taxon>asterids</taxon>
        <taxon>Ericales</taxon>
        <taxon>Theaceae</taxon>
        <taxon>Camellia</taxon>
    </lineage>
</organism>
<accession>A0ACC0F3C1</accession>
<reference evidence="1 2" key="1">
    <citation type="journal article" date="2022" name="Plant J.">
        <title>Chromosome-level genome of Camellia lanceoleosa provides a valuable resource for understanding genome evolution and self-incompatibility.</title>
        <authorList>
            <person name="Gong W."/>
            <person name="Xiao S."/>
            <person name="Wang L."/>
            <person name="Liao Z."/>
            <person name="Chang Y."/>
            <person name="Mo W."/>
            <person name="Hu G."/>
            <person name="Li W."/>
            <person name="Zhao G."/>
            <person name="Zhu H."/>
            <person name="Hu X."/>
            <person name="Ji K."/>
            <person name="Xiang X."/>
            <person name="Song Q."/>
            <person name="Yuan D."/>
            <person name="Jin S."/>
            <person name="Zhang L."/>
        </authorList>
    </citation>
    <scope>NUCLEOTIDE SEQUENCE [LARGE SCALE GENOMIC DNA]</scope>
    <source>
        <strain evidence="1">SQ_2022a</strain>
    </source>
</reference>
<protein>
    <submittedName>
        <fullName evidence="1">Uncharacterized protein</fullName>
    </submittedName>
</protein>
<dbReference type="Proteomes" id="UP001060215">
    <property type="component" value="Chromosome 11"/>
</dbReference>
<evidence type="ECO:0000313" key="2">
    <source>
        <dbReference type="Proteomes" id="UP001060215"/>
    </source>
</evidence>
<comment type="caution">
    <text evidence="1">The sequence shown here is derived from an EMBL/GenBank/DDBJ whole genome shotgun (WGS) entry which is preliminary data.</text>
</comment>
<dbReference type="EMBL" id="CM045768">
    <property type="protein sequence ID" value="KAI7983218.1"/>
    <property type="molecule type" value="Genomic_DNA"/>
</dbReference>
<sequence length="86" mass="9341">MVTTSPALHSSQILTSDSNGYTSQPPKFSRISGEDSPPPPPLTPQRRHRSAWRTIRTVVAGDDDGVLGFELVGVHESDRVGGWETN</sequence>
<proteinExistence type="predicted"/>
<gene>
    <name evidence="1" type="ORF">LOK49_LG15G01745</name>
</gene>
<keyword evidence="2" id="KW-1185">Reference proteome</keyword>
<evidence type="ECO:0000313" key="1">
    <source>
        <dbReference type="EMBL" id="KAI7983218.1"/>
    </source>
</evidence>